<name>A0A0N9N6G0_9ACTN</name>
<organism evidence="6 7">
    <name type="scientific">Gordonia phthalatica</name>
    <dbReference type="NCBI Taxonomy" id="1136941"/>
    <lineage>
        <taxon>Bacteria</taxon>
        <taxon>Bacillati</taxon>
        <taxon>Actinomycetota</taxon>
        <taxon>Actinomycetes</taxon>
        <taxon>Mycobacteriales</taxon>
        <taxon>Gordoniaceae</taxon>
        <taxon>Gordonia</taxon>
    </lineage>
</organism>
<dbReference type="PATRIC" id="fig|1136941.3.peg.339"/>
<accession>A0A0N9N6G0</accession>
<dbReference type="Proteomes" id="UP000063789">
    <property type="component" value="Chromosome"/>
</dbReference>
<dbReference type="Gene3D" id="3.40.50.1820">
    <property type="entry name" value="alpha/beta hydrolase"/>
    <property type="match status" value="1"/>
</dbReference>
<keyword evidence="2" id="KW-0378">Hydrolase</keyword>
<keyword evidence="4" id="KW-1133">Transmembrane helix</keyword>
<dbReference type="InterPro" id="IPR050300">
    <property type="entry name" value="GDXG_lipolytic_enzyme"/>
</dbReference>
<dbReference type="PROSITE" id="PS01174">
    <property type="entry name" value="LIPASE_GDXG_SER"/>
    <property type="match status" value="1"/>
</dbReference>
<dbReference type="InterPro" id="IPR033140">
    <property type="entry name" value="Lipase_GDXG_put_SER_AS"/>
</dbReference>
<gene>
    <name evidence="6" type="ORF">ACH46_01690</name>
</gene>
<dbReference type="EMBL" id="CP011853">
    <property type="protein sequence ID" value="ALG86515.1"/>
    <property type="molecule type" value="Genomic_DNA"/>
</dbReference>
<evidence type="ECO:0000256" key="4">
    <source>
        <dbReference type="SAM" id="Phobius"/>
    </source>
</evidence>
<evidence type="ECO:0000256" key="1">
    <source>
        <dbReference type="ARBA" id="ARBA00010515"/>
    </source>
</evidence>
<dbReference type="InterPro" id="IPR029058">
    <property type="entry name" value="AB_hydrolase_fold"/>
</dbReference>
<feature type="domain" description="Alpha/beta hydrolase fold-3" evidence="5">
    <location>
        <begin position="85"/>
        <end position="282"/>
    </location>
</feature>
<keyword evidence="4" id="KW-0812">Transmembrane</keyword>
<protein>
    <submittedName>
        <fullName evidence="6">Esterase</fullName>
    </submittedName>
</protein>
<dbReference type="PANTHER" id="PTHR48081">
    <property type="entry name" value="AB HYDROLASE SUPERFAMILY PROTEIN C4A8.06C"/>
    <property type="match status" value="1"/>
</dbReference>
<feature type="transmembrane region" description="Helical" evidence="4">
    <location>
        <begin position="12"/>
        <end position="31"/>
    </location>
</feature>
<dbReference type="OrthoDB" id="128186at2"/>
<evidence type="ECO:0000256" key="3">
    <source>
        <dbReference type="PROSITE-ProRule" id="PRU10038"/>
    </source>
</evidence>
<dbReference type="Pfam" id="PF07859">
    <property type="entry name" value="Abhydrolase_3"/>
    <property type="match status" value="1"/>
</dbReference>
<feature type="active site" evidence="3">
    <location>
        <position position="158"/>
    </location>
</feature>
<dbReference type="InterPro" id="IPR013094">
    <property type="entry name" value="AB_hydrolase_3"/>
</dbReference>
<keyword evidence="4" id="KW-0472">Membrane</keyword>
<dbReference type="KEGG" id="goq:ACH46_01690"/>
<evidence type="ECO:0000256" key="2">
    <source>
        <dbReference type="ARBA" id="ARBA00022801"/>
    </source>
</evidence>
<reference evidence="7" key="1">
    <citation type="submission" date="2015-06" db="EMBL/GenBank/DDBJ databases">
        <title>Complete genome sequence and metabolic analysis of phthalate degradation pathway in Gordonia sp. QH-11.</title>
        <authorList>
            <person name="Jin D."/>
            <person name="Kong X."/>
            <person name="Bai Z."/>
        </authorList>
    </citation>
    <scope>NUCLEOTIDE SEQUENCE [LARGE SCALE GENOMIC DNA]</scope>
    <source>
        <strain evidence="7">QH-11</strain>
    </source>
</reference>
<evidence type="ECO:0000313" key="6">
    <source>
        <dbReference type="EMBL" id="ALG86515.1"/>
    </source>
</evidence>
<sequence length="318" mass="34217">MSVIKHDERDVRSFVLVCLCRLIVKTLLSILPVSERMLGRLAVLDEWAGRDRRTIPGVTAERSAIAGVPVDRITPDLIDDPRTVVLYLHGGAFIACGLNTHRAVASTVARDLAVPLVNVEYRQCPQVGVGTSIRDAYAVYRALRASADVDRIVVAGDSAGGYLAAKIVDYAARDGLAGPDAYIGFSPLLNLSPDAKRSSKHDAMLPVDRLEELRPFYERGPEPLDGSLDATADDVARHFPPVVLICARDEALQKDALDLRDGLDRHGIPNEIHLYAGQIHAFPAAVSNSTQAKDAVRVATAFVRDALAEAGRADAASA</sequence>
<dbReference type="SUPFAM" id="SSF53474">
    <property type="entry name" value="alpha/beta-Hydrolases"/>
    <property type="match status" value="1"/>
</dbReference>
<dbReference type="AlphaFoldDB" id="A0A0N9N6G0"/>
<dbReference type="STRING" id="1136941.ACH46_01690"/>
<evidence type="ECO:0000313" key="7">
    <source>
        <dbReference type="Proteomes" id="UP000063789"/>
    </source>
</evidence>
<evidence type="ECO:0000259" key="5">
    <source>
        <dbReference type="Pfam" id="PF07859"/>
    </source>
</evidence>
<proteinExistence type="inferred from homology"/>
<dbReference type="SMR" id="A0A0N9N6G0"/>
<keyword evidence="7" id="KW-1185">Reference proteome</keyword>
<dbReference type="GO" id="GO:0016787">
    <property type="term" value="F:hydrolase activity"/>
    <property type="evidence" value="ECO:0007669"/>
    <property type="project" value="UniProtKB-KW"/>
</dbReference>
<comment type="similarity">
    <text evidence="1">Belongs to the 'GDXG' lipolytic enzyme family.</text>
</comment>
<reference evidence="6 7" key="2">
    <citation type="journal article" date="2017" name="Int. J. Syst. Evol. Microbiol.">
        <title>Gordonia phthalatica sp. nov., a di-n-butyl phthalate-degrading bacterium isolated from activated sludge.</title>
        <authorList>
            <person name="Jin D."/>
            <person name="Kong X."/>
            <person name="Jia M."/>
            <person name="Yu X."/>
            <person name="Wang X."/>
            <person name="Zhuang X."/>
            <person name="Deng Y."/>
            <person name="Bai Z."/>
        </authorList>
    </citation>
    <scope>NUCLEOTIDE SEQUENCE [LARGE SCALE GENOMIC DNA]</scope>
    <source>
        <strain evidence="6 7">QH-11</strain>
    </source>
</reference>
<dbReference type="PANTHER" id="PTHR48081:SF8">
    <property type="entry name" value="ALPHA_BETA HYDROLASE FOLD-3 DOMAIN-CONTAINING PROTEIN-RELATED"/>
    <property type="match status" value="1"/>
</dbReference>